<dbReference type="GO" id="GO:0000272">
    <property type="term" value="P:polysaccharide catabolic process"/>
    <property type="evidence" value="ECO:0007669"/>
    <property type="project" value="InterPro"/>
</dbReference>
<protein>
    <submittedName>
        <fullName evidence="11">Matrixin</fullName>
    </submittedName>
</protein>
<dbReference type="PANTHER" id="PTHR10201:SF291">
    <property type="entry name" value="MATRIX METALLOPROTEINASE 1, ISOFORM C-RELATED"/>
    <property type="match status" value="1"/>
</dbReference>
<keyword evidence="8" id="KW-0482">Metalloprotease</keyword>
<dbReference type="InterPro" id="IPR002105">
    <property type="entry name" value="Dockerin_1_rpt"/>
</dbReference>
<dbReference type="Pfam" id="PF00413">
    <property type="entry name" value="Peptidase_M10"/>
    <property type="match status" value="1"/>
</dbReference>
<dbReference type="Gene3D" id="1.10.1330.10">
    <property type="entry name" value="Dockerin domain"/>
    <property type="match status" value="1"/>
</dbReference>
<dbReference type="InterPro" id="IPR006026">
    <property type="entry name" value="Peptidase_Metallo"/>
</dbReference>
<evidence type="ECO:0000256" key="5">
    <source>
        <dbReference type="ARBA" id="ARBA00022729"/>
    </source>
</evidence>
<dbReference type="InterPro" id="IPR001818">
    <property type="entry name" value="Pept_M10_metallopeptidase"/>
</dbReference>
<dbReference type="SMART" id="SM00710">
    <property type="entry name" value="PbH1"/>
    <property type="match status" value="8"/>
</dbReference>
<dbReference type="Proteomes" id="UP000317977">
    <property type="component" value="Unassembled WGS sequence"/>
</dbReference>
<dbReference type="RefSeq" id="WP_146536298.1">
    <property type="nucleotide sequence ID" value="NZ_SJPX01000005.1"/>
</dbReference>
<dbReference type="Pfam" id="PF17803">
    <property type="entry name" value="Cadherin_4"/>
    <property type="match status" value="1"/>
</dbReference>
<evidence type="ECO:0000256" key="7">
    <source>
        <dbReference type="ARBA" id="ARBA00022833"/>
    </source>
</evidence>
<proteinExistence type="inferred from homology"/>
<dbReference type="SUPFAM" id="SSF63446">
    <property type="entry name" value="Type I dockerin domain"/>
    <property type="match status" value="1"/>
</dbReference>
<dbReference type="GO" id="GO:0031012">
    <property type="term" value="C:extracellular matrix"/>
    <property type="evidence" value="ECO:0007669"/>
    <property type="project" value="InterPro"/>
</dbReference>
<comment type="similarity">
    <text evidence="2">Belongs to the peptidase M10A family.</text>
</comment>
<dbReference type="Pfam" id="PF00404">
    <property type="entry name" value="Dockerin_1"/>
    <property type="match status" value="1"/>
</dbReference>
<dbReference type="GO" id="GO:0030198">
    <property type="term" value="P:extracellular matrix organization"/>
    <property type="evidence" value="ECO:0007669"/>
    <property type="project" value="TreeGrafter"/>
</dbReference>
<comment type="cofactor">
    <cofactor evidence="1">
        <name>Zn(2+)</name>
        <dbReference type="ChEBI" id="CHEBI:29105"/>
    </cofactor>
</comment>
<dbReference type="GO" id="GO:0004222">
    <property type="term" value="F:metalloendopeptidase activity"/>
    <property type="evidence" value="ECO:0007669"/>
    <property type="project" value="InterPro"/>
</dbReference>
<dbReference type="Gene3D" id="3.40.390.10">
    <property type="entry name" value="Collagenase (Catalytic Domain)"/>
    <property type="match status" value="2"/>
</dbReference>
<keyword evidence="5" id="KW-0732">Signal</keyword>
<keyword evidence="6" id="KW-0378">Hydrolase</keyword>
<keyword evidence="3" id="KW-0645">Protease</keyword>
<evidence type="ECO:0000256" key="8">
    <source>
        <dbReference type="ARBA" id="ARBA00023049"/>
    </source>
</evidence>
<keyword evidence="12" id="KW-1185">Reference proteome</keyword>
<dbReference type="SUPFAM" id="SSF51126">
    <property type="entry name" value="Pectin lyase-like"/>
    <property type="match status" value="1"/>
</dbReference>
<evidence type="ECO:0000313" key="12">
    <source>
        <dbReference type="Proteomes" id="UP000317977"/>
    </source>
</evidence>
<dbReference type="GO" id="GO:0006508">
    <property type="term" value="P:proteolysis"/>
    <property type="evidence" value="ECO:0007669"/>
    <property type="project" value="UniProtKB-KW"/>
</dbReference>
<accession>A0A5C6EGD1</accession>
<dbReference type="SMART" id="SM00235">
    <property type="entry name" value="ZnMc"/>
    <property type="match status" value="1"/>
</dbReference>
<dbReference type="GO" id="GO:0005615">
    <property type="term" value="C:extracellular space"/>
    <property type="evidence" value="ECO:0007669"/>
    <property type="project" value="TreeGrafter"/>
</dbReference>
<dbReference type="PANTHER" id="PTHR10201">
    <property type="entry name" value="MATRIX METALLOPROTEINASE"/>
    <property type="match status" value="1"/>
</dbReference>
<dbReference type="InterPro" id="IPR024079">
    <property type="entry name" value="MetalloPept_cat_dom_sf"/>
</dbReference>
<feature type="region of interest" description="Disordered" evidence="9">
    <location>
        <begin position="2222"/>
        <end position="2241"/>
    </location>
</feature>
<evidence type="ECO:0000256" key="2">
    <source>
        <dbReference type="ARBA" id="ARBA00010370"/>
    </source>
</evidence>
<evidence type="ECO:0000256" key="9">
    <source>
        <dbReference type="SAM" id="MobiDB-lite"/>
    </source>
</evidence>
<evidence type="ECO:0000256" key="4">
    <source>
        <dbReference type="ARBA" id="ARBA00022723"/>
    </source>
</evidence>
<dbReference type="InterPro" id="IPR011050">
    <property type="entry name" value="Pectin_lyase_fold/virulence"/>
</dbReference>
<dbReference type="SUPFAM" id="SSF55486">
    <property type="entry name" value="Metalloproteases ('zincins'), catalytic domain"/>
    <property type="match status" value="2"/>
</dbReference>
<dbReference type="GO" id="GO:0030574">
    <property type="term" value="P:collagen catabolic process"/>
    <property type="evidence" value="ECO:0007669"/>
    <property type="project" value="TreeGrafter"/>
</dbReference>
<dbReference type="NCBIfam" id="NF012211">
    <property type="entry name" value="tand_rpt_95"/>
    <property type="match status" value="4"/>
</dbReference>
<gene>
    <name evidence="11" type="ORF">Poly59_46900</name>
</gene>
<dbReference type="EMBL" id="SJPX01000005">
    <property type="protein sequence ID" value="TWU47848.1"/>
    <property type="molecule type" value="Genomic_DNA"/>
</dbReference>
<name>A0A5C6EGD1_9BACT</name>
<evidence type="ECO:0000313" key="11">
    <source>
        <dbReference type="EMBL" id="TWU47848.1"/>
    </source>
</evidence>
<dbReference type="InterPro" id="IPR040853">
    <property type="entry name" value="RapA2_cadherin-like"/>
</dbReference>
<dbReference type="Gene3D" id="2.60.120.380">
    <property type="match status" value="4"/>
</dbReference>
<reference evidence="11 12" key="1">
    <citation type="submission" date="2019-02" db="EMBL/GenBank/DDBJ databases">
        <title>Deep-cultivation of Planctomycetes and their phenomic and genomic characterization uncovers novel biology.</title>
        <authorList>
            <person name="Wiegand S."/>
            <person name="Jogler M."/>
            <person name="Boedeker C."/>
            <person name="Pinto D."/>
            <person name="Vollmers J."/>
            <person name="Rivas-Marin E."/>
            <person name="Kohn T."/>
            <person name="Peeters S.H."/>
            <person name="Heuer A."/>
            <person name="Rast P."/>
            <person name="Oberbeckmann S."/>
            <person name="Bunk B."/>
            <person name="Jeske O."/>
            <person name="Meyerdierks A."/>
            <person name="Storesund J.E."/>
            <person name="Kallscheuer N."/>
            <person name="Luecker S."/>
            <person name="Lage O.M."/>
            <person name="Pohl T."/>
            <person name="Merkel B.J."/>
            <person name="Hornburger P."/>
            <person name="Mueller R.-W."/>
            <person name="Bruemmer F."/>
            <person name="Labrenz M."/>
            <person name="Spormann A.M."/>
            <person name="Op Den Camp H."/>
            <person name="Overmann J."/>
            <person name="Amann R."/>
            <person name="Jetten M.S.M."/>
            <person name="Mascher T."/>
            <person name="Medema M.H."/>
            <person name="Devos D.P."/>
            <person name="Kaster A.-K."/>
            <person name="Ovreas L."/>
            <person name="Rohde M."/>
            <person name="Galperin M.Y."/>
            <person name="Jogler C."/>
        </authorList>
    </citation>
    <scope>NUCLEOTIDE SEQUENCE [LARGE SCALE GENOMIC DNA]</scope>
    <source>
        <strain evidence="11 12">Poly59</strain>
    </source>
</reference>
<dbReference type="GO" id="GO:0008270">
    <property type="term" value="F:zinc ion binding"/>
    <property type="evidence" value="ECO:0007669"/>
    <property type="project" value="InterPro"/>
</dbReference>
<dbReference type="Gene3D" id="2.60.40.2810">
    <property type="match status" value="2"/>
</dbReference>
<dbReference type="InterPro" id="IPR007280">
    <property type="entry name" value="Peptidase_C_arc/bac"/>
</dbReference>
<keyword evidence="4" id="KW-0479">Metal-binding</keyword>
<dbReference type="OrthoDB" id="247526at2"/>
<dbReference type="InterPro" id="IPR010221">
    <property type="entry name" value="VCBS_dom"/>
</dbReference>
<dbReference type="InterPro" id="IPR006626">
    <property type="entry name" value="PbH1"/>
</dbReference>
<dbReference type="GO" id="GO:0004553">
    <property type="term" value="F:hydrolase activity, hydrolyzing O-glycosyl compounds"/>
    <property type="evidence" value="ECO:0007669"/>
    <property type="project" value="InterPro"/>
</dbReference>
<dbReference type="InterPro" id="IPR045474">
    <property type="entry name" value="GEVED"/>
</dbReference>
<feature type="region of interest" description="Disordered" evidence="9">
    <location>
        <begin position="45"/>
        <end position="81"/>
    </location>
</feature>
<evidence type="ECO:0000256" key="1">
    <source>
        <dbReference type="ARBA" id="ARBA00001947"/>
    </source>
</evidence>
<sequence length="6740" mass="703350">MVQPRPTAKTRRQLRTEKRRLQLESLERRELLAAELLGTVTAEPHAIFAPGTPQDYIDQWEQDHDDSPSPAPGDSSSPINLSASRWVNTSVGTSPNMGDGSTISWSFVPDSTDVAGSASPAQSNLIAFLDGLYGGSGATIQSRPWFPLFQNAFDEWEQNSGLTFVYEPNDDGVAQGGQGGGVTGTRGDIRIGGANIDGNFGVLAYAFIPTGNGNNGVDGDVVFDTADVFYQNNSNGANGENRALHNVLMHEIGHGLGLLHVAPVNQSKLMEPTVSLAYHGAQHDDLLAINSLYGDRFTNNDTSATAADLGVLDETPIQLSNVSIDSNSDIDWYSFDIEAGQLLTLAVAPDGQQYIVGPDDDNNATNVNRNTKRNSDLSFELYDESGTLLLSRDVNGLGGNEVAAATVITQSGKYKIAVIGNSTNGMIAGDVTQTQFYTLTAQRSDLSDPSLIAVATNGGDLFDLDPADQFSNVRHTAPNELTLTFGGTHAIDPATLGAISVQYSESGNFAVDAVEVKIGYTGLDSAGRNAVVRFAENLKDGFFQVSVTSELTSVAGIPFLPSSPEPVAGDPLLTREVIAFEVELGAKVIAVVPQPIVGGAASANQIDVYFDDADLFRAGSTIGNAAFYQLIDTQNTVTTEDDTIVIPSSVVVDTVARKVTLTYPANLDTYVADGDSLRLRVGDNSDFTTINVVRQTVAGAEPGLTKATATNVTASPTGNWSTVIVGQRISNIGATQVTPMVDNAGGILEPGHRDIEVEDHYISPGSRDSNNSITSIPYTFLRNSSYGVNSQGDALFNQMNAEQEKRFLEILDIYSARLGIDFYETESSGLRLIVGDLSTADPTTVSGPGGTAGLGGPGGVTMDALDFTNSQSNQFGQGFFDVALHEIGHAIGLGHAYDLVPGTIQGGNGNYPDSTRSGPGTEWEFPGESDIIHGAYLHQLESLDVDLYRINVTENGVLKIQTMAQRLADASLLDTRLSLYREDATGKLQLVSSNEDYFGSDSFIEFSVTPGNFFVGVSSEGNSLYDPNSGLTAAGGTSEGAYELRVDFKSESATTMTDVDGSLIDGDRDGTEGGIYDFWFEPIDSTTIYVNKAGGTGGGALGSLTNPYTNIPAALAAAEVAVAASGGDGVVVRLLPNGGTDADIATPADNLAYEIGIIQSLNRTLDDGRNLILPGGVHLVVDAGVVMKFLDSRVSVGSDDDGNDRSEGSISVQGTPEIPVYFTSYNDRTLGSNSNILNTAVGNGDWGGIEIRADVDRVQGRGDLSRQGIFQNYINHAQFSFGGGTVSTIGRNIDPIYLSEARPEISYNTITTSSGAAMSADPNTFEVTTFTEPRFQRSSVSGNGFASDYDRQGPSIYGNTLIGNSTNGLFVRIDTPAGGGIETLTVTARFDDTDIVHVLSENVLIDGNAGGPVEDSRRPSPILGVAPMAGGALAAGTYRYSFTYVDEFGYESPGSLPQTATVTANQQVSLTNIPVASGKYVARRLYRSVGAGDFLLVAELDKSSRDHIDNLTTPAPSAAKLNTADAAVVHGRPDGTLVIDPGTLIKNQGARIELGFGATLIAEGVEGREIVMTGRSDDRYGAGGTFDTDGNGTSTASPGEWAGIYGAPTSRISIDNAYIAFGGGVTGVNGGTASFNTIQVHQGEVRIANTIFEDNADGAGGTQGNARRDFAPNAAGTLYFTSTQPTIVGNTFVNNAGSAISINVNSMTSNFKSDSGRQTGDIDLYEIPPANNGPIFRGNTLSGNDVNGLTVRGEVLTTEVVWDDTDIVHVLRNDIEIGDLHTFGGMRLESSSTESLVVKADNAEILATGRSLDIDDRIGGRLIVLGQPGFPVVITALQDNTIGAGFTPSGAPQTETIPTTNGPQAGDWQGLRFDEYSNDRNVATATEREGLITGFGDSNAAIGEHQELGLLAADEKSGDENIRLGFTVHGAIAADTDKDLYSFEGVAGTAVWLDIDLTDPSLDTVLELIDGNGRVLALSQNSRTESANGALSYTNTTLMRSGHALPMRKDQDAFTSATGDYLDLYSTNDGDSGMRVILPGTTGTRNTFYVRVRSANPTANYTTLAGINSSLIAGGKTSGGYQLQLRLRETDEFSGSVVRYADLRYATTAILATGLPAHSPIAGELNHPGGLLDLGSLANTDRGAVSASGVFSANNGTSPPDVYTFTVNRDGLQGLRPTTNNISLMIDVDYADGLTRPNTSAYLFDGTTLIAIGTDSNISDDRLTPIIPGQPSTATDGSRGSFGSRDAYIGPIELSPDGDYQLVLAGPEQVPADMAQFFNANAANTLARLEPIDSAVRIIDDRFDYDPGNGADQTPVPSVVQGPQALQVGFADDGSNIVPWQFGDIPLITFREDANTTGQARISIYNPLTGRHDAIIEDFTTGANIGAVAQSTDGRIIAIGNRGNAATQNDGNTSNTYSVSSEGVVTALASTGIATYEFFRTTGANPANTNRLDNEGTEFVSMAFYNSPTNENRFLYGVANRGPFDGMTVGTDPANGNNVNGPGELRDADNMIYLLDAATGEAISRRNRNMIGGFESSDPLDFDLRNDFNGNNSGNPYFPDETPWAGTNVVAQVQIPKISPATLLPTGNVTSLVTAVGDANTLYAFTDSGAVWEMTIRTNAGGLYNAGDIEGFPTLIVDPTLAQIIADSGGNAIQFEQITRGPANFVDAANDPIGISGLYYGVGRQVGEADAVRRFYAIDLAAQTTQPILAFGGDSVAVDNNQAAGEFAGLFFSPLDQSLWHITDTERTTVGHGMGALTDRPSVIGGGSIRFGFDALNDDYNHLSTDIVSGDSDGNNDLDADDLQGFSGYNFIGGAHGSVQSNTLNLAGFSSDDLPTLYFTYLLNSENVNADDDPTGGFNADGLDDVMRDSLRVSVAGEDGIWRLVATNNMDDNINGRVWDDSRGNVHEYDPVGSNGYTDVADQRFVQELFDGDVFRQARIDLGPWAGQENVQIRFDFSTAGEARPDQSEIQALPGDQILDGHSLTLTGLMPDAAVTNQGDALTNQIRTFEFNQGLVVQMPSGAQVIAAGGIELTRPNGTRIAILSQTAQANGVIVQATDSPEQVATRVANMIGGTAVRSTSHPSWVGFTAEAAVGGYNFGTVNALIVGTPNVSGAADTIIPINIGMTEIEVRDAIQQAFADTIHYADAPASLAAFPVVGNTSAVRIYDLAISQTSTTNPVSTPGNDTIATAQSLDGNAWTLQTNVDITNSTTRPHQTINGIGDNTYDYFSFTVQNAGDTATFDIDAGAFDTELHLYDAAGTPLNGNDDAGGDSGSTSNLDSFITHTFTAPGTYIIGVAAFPSSTTAGGITGSPVPNGGFYRLHVSLDGAPVTNVSGRAFTLINGENAGGSNLPGAEFGVYTGGNGLNDLLRAGERSRGLGGDMGVYIDDIIIGLADRGESFTNSTQGTALVDDPFFEPLFYDALRDETRPISVEITEGAYQIEFRLGREYLGDDNTGKDARVQINERLAEGFNIIVEHTGAEIVDGDTFTLSNGSETLTFEFNDVTIAALTSTPSPTNVSIDYLVSDTAGDIADRIRNAINSSSVQSVLGAEATSSSGERNDPTDPTILIHGYLAATALGGINLASPQSGQTHLTGVVTGGNIVRGVDNGDRNRTRDQGVFIVDSNVISFSSDTAVDISAGEVTPGVKVPGEGNRPKPGAVMNLPTLSNEDLVHGAVVQNNLLISNGTGINLTGNPADGGPNVYSRILNNTIYNSDVGIDIGNRAAPTLLNNVLIDNGIGLRGTNEGPTVIRATVYSGNGQNSVGLGGTGTEAIVNPAGPLFVNPSDANFGLSAGNPNFYPAAGSVLIDSSIGSQLDRTSIIDVKDSLGIPRSPIVVTQRDLAGQIRGDGATTSGQGSNVDIDRGALDRSDSIGPTAVIIVPGDNDTDFIDIDRTNTFLQLSEGVFNFFEVLINDGSGMGPNSGTITPDQVVLIENGRELVAGTEYTFAYNVANRTMRLTPAAGIWRPDAVYEIVMLNELLTLPDSSTINPIADLAGNRLQPNRADGQTRFTIVMPDVDLDFGDSTTATDTYRSLFDNNGARHALVNEESPRLGKYVDGETDPTGVDSDDAAAILLIDGNVREAGDGPFVIAPAGSDVTITLATAPAVGDNISVAANGFTATFELVVAGGSVAAGRIPVEYPAGATLAEITDLLSDKMAVELLARNVQAVPDHVVGTTVITLVAQEDEDGVFIGSFDVPGSGTITGVFLDPITGEVTSFLNPLAPGGSELFVEASGAGLLDAWVDFNGDGDFNDVGEQVLTNEAVVGGFNSVTLFTPANAQVANNAALSGYTRARFRLSTDGNLGPNGLAVDGEVEDYEVVVAQAALPVAGDDAYTFDEDVLLDQSAGGQGVAINDNDAGATNIVYQVVDGPIYGTLTLDPVTGQFKYQPDPDFFGDDSFTYRIEALQTAGSAMYPVRSELATVSLTVTPVNDVPLAIDNAFVTTEFSDTNTASTVTITKAQLLAGALPQDDALLRTAPWDEMEQTLSVIQINILDATGTSVEIVPMDSTFVPQDGNHVGTAYVSDGLGGFVESGTYTVTVTGNQVVTVVYVPAAQYNEDNPRTGGTPSLDGFTFTVADDGKTTLPNGNAASPALSPEITTADVTIQVRPQNDSPVANTDTIPSASLTPGPVEGVDFVIPVTFLLSNDTAGPTGANGTGATDENGPVNGNDGVVTLVTEVPAGTLPAEFPVGFQAFPLTTAAGGTVSYDSATNTLIYTRDEDFYGVDSFQYTIVDEGFDVAIDGTRTSHPKYHTATVNLTVAPVNDAPSAVDYSGETFEDTALTITKTQLIGSAAADASTAQTTSPLDETNQVLEITELDIDGVIVTAANVVVGQAYATANGTIVPNFGSDGFLIDLVYTPGADFNADNPLDATARRLDSFGFKVTDDGISPLPQGGADVLNAPESATATARILVRPINDAPVATDDLVSGTSADWLAYFAGLATPVAAPVPTEDIPFVIPRDFVLANDRNSRLAGADLIDGVNDERDGTNDSTDLTITETTITTALGSTVTFLANGDLQYTPAANVYGLDTFEYTITDTGIDEDGSGNQNAAPLSHVATITVNLAAVNDTPLLDPIADQIAIEDTPSITVVLSGIDAGGGPTEVQDLRVTATSSNTALMNDPQVTYTSDDVAGTLTLVPNLNAAGTITISVTVEDAGLDGDFATTADNLTFTQTFDVRLLARNDAPLSADDLISATSQRWNDFFGGAGAVPTEDIPLDIPRDFLFGTNLNPNNDTNGPLTAFDELDGTNDGQLTILQVPITTALGGNVIFLPNGDLRYLPPANLSGIDSFEYTIVDQGIDEATDGTRTLVPMMSTSTVTIDLLTVNDPPLIDPIANVVIPEDTPSRIVDFTGIDAGGDETQPIRVTTLSSNQTLMNNPVVTYTSDNVFGSLDLVPNPNQTGTTDITVLVEDGGLDGDLSTLADNVTTTTMFTVTVTSLNDAPVANDDTVTAVEDTPLVISIASLIANDFNGPANATDELSGLNDGDLTILQQEITTALGGSVTFLPGGNLQYTPPADASGVDTFVYTIFDEGVQQDENLNGTVTPLSDSATVTINISPVNDVPTLNQPNAVTMLEDTVRPVVLTGITAGGGENQNLRVTATSSNLTLLPNPVITYNSPDANASFDLVPNANAFGVAVVTVVVEDAGLDNDLATTADNLMVTRTFIVRVNAVNDVPLIDPIANQDIDEDSVGQTVSLTGILAGGNEDQSLRVLATSGDTTLVANPTVTYNSPANSGTLTFAPVQDRFGSTNITVTVEDAGLDGDFATAADNRTTTRTFTLTINPTNDEPTLNAIADVTLDEDAPQQSITINGITAGPNETQNLRVRATSDNPSLVANPTIDYTSDDPTGTLNYALGADQFGTATITVTVEDGGADNDLVTLADNLTTQQTFVVSVNPVNDAPTILAIDDVTLPEDSPAQFVSLAGLTAGGGETQPLRLSVTSDNIALIPTPTINHVDGETTGSINYAPVADGFGSATIVVTIEDGGLDLDLATAGDNGVTTETFVINVTPVNDAPTIGVIDDQTAIEDAGPTEVLITGISNGPGESGPLRVTAASSDTTLISSVSVDYTSPGVDGVLTYVPGADQFGTTTVTVTVEDGGLDGDLATTADNGLSTRSFDITITPVNDDPTMDAISDQSIDEDSGLHTVPLSGITGGGGETGPIRITASSDNPLLVANPTVTYTSPDSTGSVDFTPVADAFGNVTITVTTEDGGLDGDLSTTADNATTTRSFIVSIANVDDSPVAVDDTLDTDENTQIRIPGSALLANDTDPDFGTDGGATTGESLAIVSPASFMSSLGATVTYNASTGEFGYNPLTSTTIQALAPGATIGDSFTYSIVDADGEDPAPVGTVFLTVSGINDAPTVVDDLVPAPEIISFTEPIIIKPLTNDFDVDGTLDLDSLIITLDPVFGSLAKQINSAGEVELAYSPFSTFTGSDSFRYTISDNLGQQSAQATVTINPTRLPQTGPDVMGGVPGDVISADVLANDLPVVGELDRSSLVVSTQGQNGVATVQADGTITYVPNDGFFGTDTFQYTVTDTEGNVSAPQSVSVKIVESGLENPLLFGDVNANGQVTALDALLVINRLGRSGGVSSISIGADERGPNFYDVNGNLSITALDALLVINHIGSQAAVIGGELVSGELVSGDKFAQPIVADLASTRGGNLVATVAESTDVQGDAFDSWDDYDSPEISVPAPKFATFAGSNGFDSNVAVDADLVDLLAEDTDDDSDDDSVFDLAILDLI</sequence>
<organism evidence="11 12">
    <name type="scientific">Rubripirellula reticaptiva</name>
    <dbReference type="NCBI Taxonomy" id="2528013"/>
    <lineage>
        <taxon>Bacteria</taxon>
        <taxon>Pseudomonadati</taxon>
        <taxon>Planctomycetota</taxon>
        <taxon>Planctomycetia</taxon>
        <taxon>Pirellulales</taxon>
        <taxon>Pirellulaceae</taxon>
        <taxon>Rubripirellula</taxon>
    </lineage>
</organism>
<dbReference type="Pfam" id="PF04151">
    <property type="entry name" value="PPC"/>
    <property type="match status" value="1"/>
</dbReference>
<feature type="domain" description="Peptidase metallopeptidase" evidence="10">
    <location>
        <begin position="129"/>
        <end position="295"/>
    </location>
</feature>
<keyword evidence="7" id="KW-0862">Zinc</keyword>
<dbReference type="NCBIfam" id="TIGR01965">
    <property type="entry name" value="VCBS_repeat"/>
    <property type="match status" value="1"/>
</dbReference>
<dbReference type="Pfam" id="PF17963">
    <property type="entry name" value="Big_9"/>
    <property type="match status" value="4"/>
</dbReference>
<evidence type="ECO:0000256" key="3">
    <source>
        <dbReference type="ARBA" id="ARBA00022670"/>
    </source>
</evidence>
<comment type="caution">
    <text evidence="11">The sequence shown here is derived from an EMBL/GenBank/DDBJ whole genome shotgun (WGS) entry which is preliminary data.</text>
</comment>
<dbReference type="Pfam" id="PF20009">
    <property type="entry name" value="GEVED"/>
    <property type="match status" value="1"/>
</dbReference>
<evidence type="ECO:0000256" key="6">
    <source>
        <dbReference type="ARBA" id="ARBA00022801"/>
    </source>
</evidence>
<dbReference type="Gene3D" id="2.60.40.3440">
    <property type="match status" value="2"/>
</dbReference>
<dbReference type="InterPro" id="IPR036439">
    <property type="entry name" value="Dockerin_dom_sf"/>
</dbReference>
<evidence type="ECO:0000259" key="10">
    <source>
        <dbReference type="SMART" id="SM00235"/>
    </source>
</evidence>